<dbReference type="PROSITE" id="PS51257">
    <property type="entry name" value="PROKAR_LIPOPROTEIN"/>
    <property type="match status" value="1"/>
</dbReference>
<dbReference type="OrthoDB" id="7875456at2"/>
<proteinExistence type="predicted"/>
<dbReference type="AlphaFoldDB" id="A0A1G9GSW1"/>
<reference evidence="2" key="1">
    <citation type="submission" date="2016-10" db="EMBL/GenBank/DDBJ databases">
        <authorList>
            <person name="Varghese N."/>
            <person name="Submissions S."/>
        </authorList>
    </citation>
    <scope>NUCLEOTIDE SEQUENCE [LARGE SCALE GENOMIC DNA]</scope>
    <source>
        <strain evidence="2">CGMCC 1.7655</strain>
    </source>
</reference>
<organism evidence="1 2">
    <name type="scientific">Paracoccus chinensis</name>
    <dbReference type="NCBI Taxonomy" id="525640"/>
    <lineage>
        <taxon>Bacteria</taxon>
        <taxon>Pseudomonadati</taxon>
        <taxon>Pseudomonadota</taxon>
        <taxon>Alphaproteobacteria</taxon>
        <taxon>Rhodobacterales</taxon>
        <taxon>Paracoccaceae</taxon>
        <taxon>Paracoccus</taxon>
    </lineage>
</organism>
<dbReference type="EMBL" id="FNGE01000005">
    <property type="protein sequence ID" value="SDL03625.1"/>
    <property type="molecule type" value="Genomic_DNA"/>
</dbReference>
<keyword evidence="2" id="KW-1185">Reference proteome</keyword>
<sequence length="136" mass="15391">MSRNLTLTALACLALVACGTPQEQCISRNTDEYRTVSRLLAQVEGNLARGYAWDERVVTRTELDFCPTILRNKDGDRVLVQRSCWRDVADTERFRVPIDPVVEQRKAENLRARLAALRPNAERAVQACRAAYPEEG</sequence>
<dbReference type="RefSeq" id="WP_090754384.1">
    <property type="nucleotide sequence ID" value="NZ_FNGE01000005.1"/>
</dbReference>
<evidence type="ECO:0000313" key="2">
    <source>
        <dbReference type="Proteomes" id="UP000199555"/>
    </source>
</evidence>
<name>A0A1G9GSW1_9RHOB</name>
<accession>A0A1G9GSW1</accession>
<dbReference type="Proteomes" id="UP000199555">
    <property type="component" value="Unassembled WGS sequence"/>
</dbReference>
<gene>
    <name evidence="1" type="ORF">SAMN04487971_105196</name>
</gene>
<evidence type="ECO:0000313" key="1">
    <source>
        <dbReference type="EMBL" id="SDL03625.1"/>
    </source>
</evidence>
<dbReference type="STRING" id="525640.SAMN04487971_105196"/>
<protein>
    <submittedName>
        <fullName evidence="1">Uncharacterized protein</fullName>
    </submittedName>
</protein>